<name>A0AA38LNU1_TAXCH</name>
<comment type="caution">
    <text evidence="1">The sequence shown here is derived from an EMBL/GenBank/DDBJ whole genome shotgun (WGS) entry which is preliminary data.</text>
</comment>
<accession>A0AA38LNU1</accession>
<evidence type="ECO:0000313" key="2">
    <source>
        <dbReference type="Proteomes" id="UP000824469"/>
    </source>
</evidence>
<organism evidence="1 2">
    <name type="scientific">Taxus chinensis</name>
    <name type="common">Chinese yew</name>
    <name type="synonym">Taxus wallichiana var. chinensis</name>
    <dbReference type="NCBI Taxonomy" id="29808"/>
    <lineage>
        <taxon>Eukaryota</taxon>
        <taxon>Viridiplantae</taxon>
        <taxon>Streptophyta</taxon>
        <taxon>Embryophyta</taxon>
        <taxon>Tracheophyta</taxon>
        <taxon>Spermatophyta</taxon>
        <taxon>Pinopsida</taxon>
        <taxon>Pinidae</taxon>
        <taxon>Conifers II</taxon>
        <taxon>Cupressales</taxon>
        <taxon>Taxaceae</taxon>
        <taxon>Taxus</taxon>
    </lineage>
</organism>
<reference evidence="1 2" key="1">
    <citation type="journal article" date="2021" name="Nat. Plants">
        <title>The Taxus genome provides insights into paclitaxel biosynthesis.</title>
        <authorList>
            <person name="Xiong X."/>
            <person name="Gou J."/>
            <person name="Liao Q."/>
            <person name="Li Y."/>
            <person name="Zhou Q."/>
            <person name="Bi G."/>
            <person name="Li C."/>
            <person name="Du R."/>
            <person name="Wang X."/>
            <person name="Sun T."/>
            <person name="Guo L."/>
            <person name="Liang H."/>
            <person name="Lu P."/>
            <person name="Wu Y."/>
            <person name="Zhang Z."/>
            <person name="Ro D.K."/>
            <person name="Shang Y."/>
            <person name="Huang S."/>
            <person name="Yan J."/>
        </authorList>
    </citation>
    <scope>NUCLEOTIDE SEQUENCE [LARGE SCALE GENOMIC DNA]</scope>
    <source>
        <strain evidence="1">Ta-2019</strain>
    </source>
</reference>
<feature type="non-terminal residue" evidence="1">
    <location>
        <position position="77"/>
    </location>
</feature>
<gene>
    <name evidence="1" type="ORF">KI387_002637</name>
</gene>
<sequence>MSRNSWKKIFRFGQFAYFCPRCPKEVSAKPLLFGRTGRFVSSRPRCPIFFQTICSHFGQSGQFAYFAYPFPELSRSV</sequence>
<proteinExistence type="predicted"/>
<evidence type="ECO:0000313" key="1">
    <source>
        <dbReference type="EMBL" id="KAH9330529.1"/>
    </source>
</evidence>
<keyword evidence="2" id="KW-1185">Reference proteome</keyword>
<dbReference type="Proteomes" id="UP000824469">
    <property type="component" value="Unassembled WGS sequence"/>
</dbReference>
<dbReference type="EMBL" id="JAHRHJ020000001">
    <property type="protein sequence ID" value="KAH9330529.1"/>
    <property type="molecule type" value="Genomic_DNA"/>
</dbReference>
<protein>
    <submittedName>
        <fullName evidence="1">Uncharacterized protein</fullName>
    </submittedName>
</protein>
<dbReference type="AlphaFoldDB" id="A0AA38LNU1"/>